<evidence type="ECO:0000313" key="7">
    <source>
        <dbReference type="Proteomes" id="UP000297540"/>
    </source>
</evidence>
<dbReference type="Proteomes" id="UP000297540">
    <property type="component" value="Unassembled WGS sequence"/>
</dbReference>
<keyword evidence="7" id="KW-1185">Reference proteome</keyword>
<dbReference type="EMBL" id="SOZE01000010">
    <property type="protein sequence ID" value="TFF37559.1"/>
    <property type="molecule type" value="Genomic_DNA"/>
</dbReference>
<dbReference type="GO" id="GO:0003755">
    <property type="term" value="F:peptidyl-prolyl cis-trans isomerase activity"/>
    <property type="evidence" value="ECO:0007669"/>
    <property type="project" value="UniProtKB-UniRule"/>
</dbReference>
<comment type="caution">
    <text evidence="6">The sequence shown here is derived from an EMBL/GenBank/DDBJ whole genome shotgun (WGS) entry which is preliminary data.</text>
</comment>
<dbReference type="InterPro" id="IPR001179">
    <property type="entry name" value="PPIase_FKBP_dom"/>
</dbReference>
<reference evidence="6 7" key="1">
    <citation type="journal article" date="2017" name="Int. J. Syst. Evol. Microbiol.">
        <title>Mucilaginibacterpsychrotolerans sp. nov., isolated from peatlands.</title>
        <authorList>
            <person name="Deng Y."/>
            <person name="Shen L."/>
            <person name="Xu B."/>
            <person name="Liu Y."/>
            <person name="Gu Z."/>
            <person name="Liu H."/>
            <person name="Zhou Y."/>
        </authorList>
    </citation>
    <scope>NUCLEOTIDE SEQUENCE [LARGE SCALE GENOMIC DNA]</scope>
    <source>
        <strain evidence="6 7">NH7-4</strain>
    </source>
</reference>
<feature type="domain" description="PPIase FKBP-type" evidence="5">
    <location>
        <begin position="221"/>
        <end position="314"/>
    </location>
</feature>
<dbReference type="AlphaFoldDB" id="A0A4Y8SET9"/>
<proteinExistence type="inferred from homology"/>
<dbReference type="OrthoDB" id="669809at2"/>
<dbReference type="Pfam" id="PF00254">
    <property type="entry name" value="FKBP_C"/>
    <property type="match status" value="1"/>
</dbReference>
<evidence type="ECO:0000313" key="6">
    <source>
        <dbReference type="EMBL" id="TFF37559.1"/>
    </source>
</evidence>
<feature type="domain" description="PPIase FKBP-type" evidence="5">
    <location>
        <begin position="76"/>
        <end position="176"/>
    </location>
</feature>
<comment type="catalytic activity">
    <reaction evidence="1 3 4">
        <text>[protein]-peptidylproline (omega=180) = [protein]-peptidylproline (omega=0)</text>
        <dbReference type="Rhea" id="RHEA:16237"/>
        <dbReference type="Rhea" id="RHEA-COMP:10747"/>
        <dbReference type="Rhea" id="RHEA-COMP:10748"/>
        <dbReference type="ChEBI" id="CHEBI:83833"/>
        <dbReference type="ChEBI" id="CHEBI:83834"/>
        <dbReference type="EC" id="5.2.1.8"/>
    </reaction>
</comment>
<dbReference type="RefSeq" id="WP_133230846.1">
    <property type="nucleotide sequence ID" value="NZ_SOZE01000010.1"/>
</dbReference>
<gene>
    <name evidence="6" type="ORF">E2R66_12260</name>
</gene>
<name>A0A4Y8SET9_9SPHI</name>
<comment type="similarity">
    <text evidence="4">Belongs to the FKBP-type PPIase family.</text>
</comment>
<evidence type="ECO:0000256" key="3">
    <source>
        <dbReference type="PROSITE-ProRule" id="PRU00277"/>
    </source>
</evidence>
<dbReference type="PROSITE" id="PS51257">
    <property type="entry name" value="PROKAR_LIPOPROTEIN"/>
    <property type="match status" value="1"/>
</dbReference>
<dbReference type="PROSITE" id="PS50059">
    <property type="entry name" value="FKBP_PPIASE"/>
    <property type="match status" value="2"/>
</dbReference>
<evidence type="ECO:0000256" key="4">
    <source>
        <dbReference type="RuleBase" id="RU003915"/>
    </source>
</evidence>
<sequence>MKQKIFTFLLIAVAGLTACRKDGVDPTIKEFDEQQIQSYLSSNSLTGFSRDTTGGDTTGMYYKIINPGTGPALEWSDRVSLVFTVKSYDGKYTSADTITNHFDDYLGHLQQDGLPKGLQTAIHNVLKYKGASMRLQIPSRLAYGKSGYGSGSVTNVNSRIAGNQCLDYYVHVIADQPAYDDLVIRNYLTANSLSGYTKTASGLYYKVIVPGTGVVGSINDLSVVTTTYTGAILNGTSFDEASKTTAYEFTPATSDGLAGLVSGVSEGLKGYAAAGTSISLIMPSALGYGTSPPSSSGIPTHAPLRFEFQITTVTQLE</sequence>
<dbReference type="EC" id="5.2.1.8" evidence="4"/>
<evidence type="ECO:0000259" key="5">
    <source>
        <dbReference type="PROSITE" id="PS50059"/>
    </source>
</evidence>
<evidence type="ECO:0000256" key="1">
    <source>
        <dbReference type="ARBA" id="ARBA00000971"/>
    </source>
</evidence>
<dbReference type="SUPFAM" id="SSF54534">
    <property type="entry name" value="FKBP-like"/>
    <property type="match status" value="2"/>
</dbReference>
<keyword evidence="2 3" id="KW-0697">Rotamase</keyword>
<protein>
    <recommendedName>
        <fullName evidence="4">Peptidyl-prolyl cis-trans isomerase</fullName>
        <ecNumber evidence="4">5.2.1.8</ecNumber>
    </recommendedName>
</protein>
<accession>A0A4Y8SET9</accession>
<dbReference type="InterPro" id="IPR046357">
    <property type="entry name" value="PPIase_dom_sf"/>
</dbReference>
<dbReference type="Gene3D" id="3.10.50.40">
    <property type="match status" value="2"/>
</dbReference>
<keyword evidence="3 4" id="KW-0413">Isomerase</keyword>
<organism evidence="6 7">
    <name type="scientific">Mucilaginibacter psychrotolerans</name>
    <dbReference type="NCBI Taxonomy" id="1524096"/>
    <lineage>
        <taxon>Bacteria</taxon>
        <taxon>Pseudomonadati</taxon>
        <taxon>Bacteroidota</taxon>
        <taxon>Sphingobacteriia</taxon>
        <taxon>Sphingobacteriales</taxon>
        <taxon>Sphingobacteriaceae</taxon>
        <taxon>Mucilaginibacter</taxon>
    </lineage>
</organism>
<evidence type="ECO:0000256" key="2">
    <source>
        <dbReference type="ARBA" id="ARBA00023110"/>
    </source>
</evidence>